<feature type="signal peptide" evidence="1">
    <location>
        <begin position="1"/>
        <end position="30"/>
    </location>
</feature>
<reference evidence="2 3" key="1">
    <citation type="journal article" date="2019" name="Int. J. Syst. Evol. Microbiol.">
        <title>The Global Catalogue of Microorganisms (GCM) 10K type strain sequencing project: providing services to taxonomists for standard genome sequencing and annotation.</title>
        <authorList>
            <consortium name="The Broad Institute Genomics Platform"/>
            <consortium name="The Broad Institute Genome Sequencing Center for Infectious Disease"/>
            <person name="Wu L."/>
            <person name="Ma J."/>
        </authorList>
    </citation>
    <scope>NUCLEOTIDE SEQUENCE [LARGE SCALE GENOMIC DNA]</scope>
    <source>
        <strain evidence="2 3">JCM 6307</strain>
    </source>
</reference>
<gene>
    <name evidence="2" type="ORF">GCM10010406_00380</name>
</gene>
<evidence type="ECO:0000313" key="2">
    <source>
        <dbReference type="EMBL" id="GAA2468996.1"/>
    </source>
</evidence>
<name>A0ABN3KPM3_9ACTN</name>
<proteinExistence type="predicted"/>
<accession>A0ABN3KPM3</accession>
<feature type="chain" id="PRO_5045154832" evidence="1">
    <location>
        <begin position="31"/>
        <end position="213"/>
    </location>
</feature>
<organism evidence="2 3">
    <name type="scientific">Streptomyces thermolineatus</name>
    <dbReference type="NCBI Taxonomy" id="44033"/>
    <lineage>
        <taxon>Bacteria</taxon>
        <taxon>Bacillati</taxon>
        <taxon>Actinomycetota</taxon>
        <taxon>Actinomycetes</taxon>
        <taxon>Kitasatosporales</taxon>
        <taxon>Streptomycetaceae</taxon>
        <taxon>Streptomyces</taxon>
    </lineage>
</organism>
<dbReference type="Proteomes" id="UP001501358">
    <property type="component" value="Unassembled WGS sequence"/>
</dbReference>
<evidence type="ECO:0000313" key="3">
    <source>
        <dbReference type="Proteomes" id="UP001501358"/>
    </source>
</evidence>
<sequence>MRPTSAPSRLSLALIGGLAAVGLTASPASAAVVPVDLACRATPPIGSAQDLSIGANVDGTAPATVPSGSGFTAKLAPEAMTVPGTVGDYTVKSLSNLKLTVPVPANATLNGASLSGGSGLGSGTPTVATSGSNVVVTVPGPITGGSSFTLPSLSLDLTAGAAGNTVQTRIAGTGYSDPGLTFTAAVKASILTVNVPTACYPSPSPVLTSTAIG</sequence>
<dbReference type="RefSeq" id="WP_344381040.1">
    <property type="nucleotide sequence ID" value="NZ_BAAATA010000001.1"/>
</dbReference>
<evidence type="ECO:0000256" key="1">
    <source>
        <dbReference type="SAM" id="SignalP"/>
    </source>
</evidence>
<keyword evidence="3" id="KW-1185">Reference proteome</keyword>
<dbReference type="EMBL" id="BAAATA010000001">
    <property type="protein sequence ID" value="GAA2468996.1"/>
    <property type="molecule type" value="Genomic_DNA"/>
</dbReference>
<protein>
    <submittedName>
        <fullName evidence="2">Cyclase</fullName>
    </submittedName>
</protein>
<comment type="caution">
    <text evidence="2">The sequence shown here is derived from an EMBL/GenBank/DDBJ whole genome shotgun (WGS) entry which is preliminary data.</text>
</comment>
<keyword evidence="1" id="KW-0732">Signal</keyword>